<dbReference type="InterPro" id="IPR051261">
    <property type="entry name" value="NLR"/>
</dbReference>
<dbReference type="PROSITE" id="PS50824">
    <property type="entry name" value="DAPIN"/>
    <property type="match status" value="1"/>
</dbReference>
<dbReference type="Pfam" id="PF14484">
    <property type="entry name" value="FISNA"/>
    <property type="match status" value="1"/>
</dbReference>
<comment type="subcellular location">
    <subcellularLocation>
        <location evidence="1">Cytoplasm</location>
    </subcellularLocation>
</comment>
<accession>A0A9D3PKX6</accession>
<dbReference type="Pfam" id="PF02758">
    <property type="entry name" value="PYRIN"/>
    <property type="match status" value="1"/>
</dbReference>
<proteinExistence type="predicted"/>
<comment type="caution">
    <text evidence="7">The sequence shown here is derived from an EMBL/GenBank/DDBJ whole genome shotgun (WGS) entry which is preliminary data.</text>
</comment>
<dbReference type="SUPFAM" id="SSF52047">
    <property type="entry name" value="RNI-like"/>
    <property type="match status" value="1"/>
</dbReference>
<dbReference type="SMART" id="SM01289">
    <property type="entry name" value="PYRIN"/>
    <property type="match status" value="1"/>
</dbReference>
<evidence type="ECO:0000259" key="6">
    <source>
        <dbReference type="PROSITE" id="PS50824"/>
    </source>
</evidence>
<evidence type="ECO:0000313" key="7">
    <source>
        <dbReference type="EMBL" id="KAG7461598.1"/>
    </source>
</evidence>
<keyword evidence="4" id="KW-0677">Repeat</keyword>
<protein>
    <recommendedName>
        <fullName evidence="6">Pyrin domain-containing protein</fullName>
    </recommendedName>
</protein>
<dbReference type="SMART" id="SM00368">
    <property type="entry name" value="LRR_RI"/>
    <property type="match status" value="2"/>
</dbReference>
<dbReference type="Proteomes" id="UP001046870">
    <property type="component" value="Chromosome 17"/>
</dbReference>
<evidence type="ECO:0000256" key="3">
    <source>
        <dbReference type="ARBA" id="ARBA00022614"/>
    </source>
</evidence>
<sequence length="351" mass="39626">MNARKRKKGSPDCEMTLSAEPEAESGTFDPTGKRVQLERAGSPVPSCLSMKSNHSMNPPLQFRGDARVQLERAGSPVPSCLSMKSNHSMNPPLQFRGDARVEQLAESDQFMDLTLTKKSIQRTMKELERNELKQFQSHLSRDYSECFEGQLDDCEVQDVVEKMLKSCGRQKSLKITLDTLRDIKQRDLADSLEREEKKNEAIIRDQQKLKSELKKKFECIFEGLAKQGHPTLFKEIYTELYITEGGSGERLGLSGCQITEEGCASLASALHSNPSHLRELDLSYNHPGDSGKRALSTVLEDPSYKLERLLMDHGGENRNKPGLRKYYCHLTLDSNTANRLLCLSEGDRKLE</sequence>
<dbReference type="InterPro" id="IPR032675">
    <property type="entry name" value="LRR_dom_sf"/>
</dbReference>
<evidence type="ECO:0000256" key="5">
    <source>
        <dbReference type="SAM" id="MobiDB-lite"/>
    </source>
</evidence>
<dbReference type="SUPFAM" id="SSF47986">
    <property type="entry name" value="DEATH domain"/>
    <property type="match status" value="1"/>
</dbReference>
<evidence type="ECO:0000256" key="1">
    <source>
        <dbReference type="ARBA" id="ARBA00004496"/>
    </source>
</evidence>
<dbReference type="InterPro" id="IPR004020">
    <property type="entry name" value="DAPIN"/>
</dbReference>
<evidence type="ECO:0000313" key="8">
    <source>
        <dbReference type="Proteomes" id="UP001046870"/>
    </source>
</evidence>
<organism evidence="7 8">
    <name type="scientific">Megalops atlanticus</name>
    <name type="common">Tarpon</name>
    <name type="synonym">Clupea gigantea</name>
    <dbReference type="NCBI Taxonomy" id="7932"/>
    <lineage>
        <taxon>Eukaryota</taxon>
        <taxon>Metazoa</taxon>
        <taxon>Chordata</taxon>
        <taxon>Craniata</taxon>
        <taxon>Vertebrata</taxon>
        <taxon>Euteleostomi</taxon>
        <taxon>Actinopterygii</taxon>
        <taxon>Neopterygii</taxon>
        <taxon>Teleostei</taxon>
        <taxon>Elopiformes</taxon>
        <taxon>Megalopidae</taxon>
        <taxon>Megalops</taxon>
    </lineage>
</organism>
<feature type="domain" description="Pyrin" evidence="6">
    <location>
        <begin position="111"/>
        <end position="198"/>
    </location>
</feature>
<dbReference type="InterPro" id="IPR001611">
    <property type="entry name" value="Leu-rich_rpt"/>
</dbReference>
<dbReference type="InterPro" id="IPR011029">
    <property type="entry name" value="DEATH-like_dom_sf"/>
</dbReference>
<gene>
    <name evidence="7" type="ORF">MATL_G00192810</name>
</gene>
<dbReference type="SMART" id="SM01288">
    <property type="entry name" value="FISNA"/>
    <property type="match status" value="1"/>
</dbReference>
<dbReference type="Gene3D" id="1.10.533.10">
    <property type="entry name" value="Death Domain, Fas"/>
    <property type="match status" value="1"/>
</dbReference>
<dbReference type="EMBL" id="JAFDVH010000017">
    <property type="protein sequence ID" value="KAG7461598.1"/>
    <property type="molecule type" value="Genomic_DNA"/>
</dbReference>
<keyword evidence="8" id="KW-1185">Reference proteome</keyword>
<dbReference type="Gene3D" id="3.80.10.10">
    <property type="entry name" value="Ribonuclease Inhibitor"/>
    <property type="match status" value="1"/>
</dbReference>
<keyword evidence="2" id="KW-0963">Cytoplasm</keyword>
<dbReference type="OrthoDB" id="8951038at2759"/>
<dbReference type="PANTHER" id="PTHR24106">
    <property type="entry name" value="NACHT, LRR AND CARD DOMAINS-CONTAINING"/>
    <property type="match status" value="1"/>
</dbReference>
<dbReference type="InterPro" id="IPR029495">
    <property type="entry name" value="NACHT-assoc"/>
</dbReference>
<name>A0A9D3PKX6_MEGAT</name>
<dbReference type="GO" id="GO:0005737">
    <property type="term" value="C:cytoplasm"/>
    <property type="evidence" value="ECO:0007669"/>
    <property type="project" value="UniProtKB-SubCell"/>
</dbReference>
<evidence type="ECO:0000256" key="2">
    <source>
        <dbReference type="ARBA" id="ARBA00022490"/>
    </source>
</evidence>
<feature type="region of interest" description="Disordered" evidence="5">
    <location>
        <begin position="1"/>
        <end position="49"/>
    </location>
</feature>
<keyword evidence="3" id="KW-0433">Leucine-rich repeat</keyword>
<reference evidence="7" key="1">
    <citation type="submission" date="2021-01" db="EMBL/GenBank/DDBJ databases">
        <authorList>
            <person name="Zahm M."/>
            <person name="Roques C."/>
            <person name="Cabau C."/>
            <person name="Klopp C."/>
            <person name="Donnadieu C."/>
            <person name="Jouanno E."/>
            <person name="Lampietro C."/>
            <person name="Louis A."/>
            <person name="Herpin A."/>
            <person name="Echchiki A."/>
            <person name="Berthelot C."/>
            <person name="Parey E."/>
            <person name="Roest-Crollius H."/>
            <person name="Braasch I."/>
            <person name="Postlethwait J."/>
            <person name="Bobe J."/>
            <person name="Montfort J."/>
            <person name="Bouchez O."/>
            <person name="Begum T."/>
            <person name="Mejri S."/>
            <person name="Adams A."/>
            <person name="Chen W.-J."/>
            <person name="Guiguen Y."/>
        </authorList>
    </citation>
    <scope>NUCLEOTIDE SEQUENCE</scope>
    <source>
        <strain evidence="7">YG-15Mar2019-1</strain>
        <tissue evidence="7">Brain</tissue>
    </source>
</reference>
<dbReference type="AlphaFoldDB" id="A0A9D3PKX6"/>
<dbReference type="Pfam" id="PF13516">
    <property type="entry name" value="LRR_6"/>
    <property type="match status" value="1"/>
</dbReference>
<evidence type="ECO:0000256" key="4">
    <source>
        <dbReference type="ARBA" id="ARBA00022737"/>
    </source>
</evidence>